<evidence type="ECO:0000256" key="1">
    <source>
        <dbReference type="SAM" id="Phobius"/>
    </source>
</evidence>
<keyword evidence="1" id="KW-0472">Membrane</keyword>
<keyword evidence="1" id="KW-0812">Transmembrane</keyword>
<accession>A0A948TH18</accession>
<reference evidence="2" key="1">
    <citation type="journal article" date="2021" name="PeerJ">
        <title>Extensive microbial diversity within the chicken gut microbiome revealed by metagenomics and culture.</title>
        <authorList>
            <person name="Gilroy R."/>
            <person name="Ravi A."/>
            <person name="Getino M."/>
            <person name="Pursley I."/>
            <person name="Horton D.L."/>
            <person name="Alikhan N.F."/>
            <person name="Baker D."/>
            <person name="Gharbi K."/>
            <person name="Hall N."/>
            <person name="Watson M."/>
            <person name="Adriaenssens E.M."/>
            <person name="Foster-Nyarko E."/>
            <person name="Jarju S."/>
            <person name="Secka A."/>
            <person name="Antonio M."/>
            <person name="Oren A."/>
            <person name="Chaudhuri R.R."/>
            <person name="La Ragione R."/>
            <person name="Hildebrand F."/>
            <person name="Pallen M.J."/>
        </authorList>
    </citation>
    <scope>NUCLEOTIDE SEQUENCE</scope>
    <source>
        <strain evidence="2">378</strain>
    </source>
</reference>
<gene>
    <name evidence="2" type="ORF">H9847_07625</name>
</gene>
<organism evidence="2 3">
    <name type="scientific">Candidatus Anaerobiospirillum pullicola</name>
    <dbReference type="NCBI Taxonomy" id="2838451"/>
    <lineage>
        <taxon>Bacteria</taxon>
        <taxon>Pseudomonadati</taxon>
        <taxon>Pseudomonadota</taxon>
        <taxon>Gammaproteobacteria</taxon>
        <taxon>Aeromonadales</taxon>
        <taxon>Succinivibrionaceae</taxon>
        <taxon>Anaerobiospirillum</taxon>
    </lineage>
</organism>
<dbReference type="EMBL" id="JAHLFE010000156">
    <property type="protein sequence ID" value="MBU3844715.1"/>
    <property type="molecule type" value="Genomic_DNA"/>
</dbReference>
<proteinExistence type="predicted"/>
<protein>
    <submittedName>
        <fullName evidence="2">Uncharacterized protein</fullName>
    </submittedName>
</protein>
<evidence type="ECO:0000313" key="2">
    <source>
        <dbReference type="EMBL" id="MBU3844715.1"/>
    </source>
</evidence>
<keyword evidence="1" id="KW-1133">Transmembrane helix</keyword>
<reference evidence="2" key="2">
    <citation type="submission" date="2021-04" db="EMBL/GenBank/DDBJ databases">
        <authorList>
            <person name="Gilroy R."/>
        </authorList>
    </citation>
    <scope>NUCLEOTIDE SEQUENCE</scope>
    <source>
        <strain evidence="2">378</strain>
    </source>
</reference>
<feature type="transmembrane region" description="Helical" evidence="1">
    <location>
        <begin position="57"/>
        <end position="80"/>
    </location>
</feature>
<dbReference type="Proteomes" id="UP000733611">
    <property type="component" value="Unassembled WGS sequence"/>
</dbReference>
<evidence type="ECO:0000313" key="3">
    <source>
        <dbReference type="Proteomes" id="UP000733611"/>
    </source>
</evidence>
<sequence length="81" mass="9082">MLTKIIICFICAFLTTLVVRFALHHKRDLWFARTASSIINQRGALGQYLSLGYPTCWQGLVTTVILIAVIVGEITLIFTLL</sequence>
<dbReference type="AlphaFoldDB" id="A0A948TH18"/>
<comment type="caution">
    <text evidence="2">The sequence shown here is derived from an EMBL/GenBank/DDBJ whole genome shotgun (WGS) entry which is preliminary data.</text>
</comment>
<name>A0A948TH18_9GAMM</name>